<keyword evidence="1" id="KW-0489">Methyltransferase</keyword>
<dbReference type="PANTHER" id="PTHR43167:SF1">
    <property type="entry name" value="PUTATIVE (AFU_ORTHOLOGUE AFUA_6G01830)-RELATED"/>
    <property type="match status" value="1"/>
</dbReference>
<evidence type="ECO:0000256" key="3">
    <source>
        <dbReference type="ARBA" id="ARBA00022691"/>
    </source>
</evidence>
<dbReference type="GO" id="GO:0032259">
    <property type="term" value="P:methylation"/>
    <property type="evidence" value="ECO:0007669"/>
    <property type="project" value="UniProtKB-KW"/>
</dbReference>
<keyword evidence="2" id="KW-0808">Transferase</keyword>
<proteinExistence type="inferred from homology"/>
<keyword evidence="6" id="KW-1185">Reference proteome</keyword>
<dbReference type="OrthoDB" id="4863010at2759"/>
<dbReference type="Proteomes" id="UP000237481">
    <property type="component" value="Unassembled WGS sequence"/>
</dbReference>
<dbReference type="EMBL" id="PKSG01000373">
    <property type="protein sequence ID" value="POR35974.1"/>
    <property type="molecule type" value="Genomic_DNA"/>
</dbReference>
<dbReference type="Gene3D" id="3.40.50.150">
    <property type="entry name" value="Vaccinia Virus protein VP39"/>
    <property type="match status" value="1"/>
</dbReference>
<sequence length="249" mass="27501">MAPPPEAGTWALEASPRVHELLKRLHAASEAQEKSLSQTFFYIRMLVAHHLWGGGWSASADNHMRDKFVSLEADKCQFMYLLARSTGARNVVEAGTSFGVSTVYLALAVGQNVADARAATGAAVTGRVVATEKEPSKAARAREHWKQAGDEVEPWIELREGDLRETLKAEGMPDVIDMLLLDIWTPMALPVLEIVRPRLRRGALILADNTTMAKPLYKDLLSYIHDPRNGFKTTTTPYAGGLEMMVYLP</sequence>
<organism evidence="5 6">
    <name type="scientific">Tolypocladium paradoxum</name>
    <dbReference type="NCBI Taxonomy" id="94208"/>
    <lineage>
        <taxon>Eukaryota</taxon>
        <taxon>Fungi</taxon>
        <taxon>Dikarya</taxon>
        <taxon>Ascomycota</taxon>
        <taxon>Pezizomycotina</taxon>
        <taxon>Sordariomycetes</taxon>
        <taxon>Hypocreomycetidae</taxon>
        <taxon>Hypocreales</taxon>
        <taxon>Ophiocordycipitaceae</taxon>
        <taxon>Tolypocladium</taxon>
    </lineage>
</organism>
<evidence type="ECO:0000256" key="1">
    <source>
        <dbReference type="ARBA" id="ARBA00022603"/>
    </source>
</evidence>
<keyword evidence="3" id="KW-0949">S-adenosyl-L-methionine</keyword>
<dbReference type="STRING" id="94208.A0A2S4L0L3"/>
<evidence type="ECO:0000256" key="4">
    <source>
        <dbReference type="ARBA" id="ARBA00023453"/>
    </source>
</evidence>
<evidence type="ECO:0008006" key="7">
    <source>
        <dbReference type="Google" id="ProtNLM"/>
    </source>
</evidence>
<dbReference type="InterPro" id="IPR002935">
    <property type="entry name" value="SAM_O-MeTrfase"/>
</dbReference>
<evidence type="ECO:0000313" key="5">
    <source>
        <dbReference type="EMBL" id="POR35974.1"/>
    </source>
</evidence>
<dbReference type="AlphaFoldDB" id="A0A2S4L0L3"/>
<dbReference type="PROSITE" id="PS51682">
    <property type="entry name" value="SAM_OMT_I"/>
    <property type="match status" value="1"/>
</dbReference>
<dbReference type="SUPFAM" id="SSF53335">
    <property type="entry name" value="S-adenosyl-L-methionine-dependent methyltransferases"/>
    <property type="match status" value="1"/>
</dbReference>
<evidence type="ECO:0000313" key="6">
    <source>
        <dbReference type="Proteomes" id="UP000237481"/>
    </source>
</evidence>
<name>A0A2S4L0L3_9HYPO</name>
<evidence type="ECO:0000256" key="2">
    <source>
        <dbReference type="ARBA" id="ARBA00022679"/>
    </source>
</evidence>
<accession>A0A2S4L0L3</accession>
<dbReference type="Pfam" id="PF13578">
    <property type="entry name" value="Methyltransf_24"/>
    <property type="match status" value="1"/>
</dbReference>
<dbReference type="PANTHER" id="PTHR43167">
    <property type="entry name" value="PUTATIVE (AFU_ORTHOLOGUE AFUA_6G01830)-RELATED"/>
    <property type="match status" value="1"/>
</dbReference>
<gene>
    <name evidence="5" type="ORF">TPAR_03828</name>
</gene>
<comment type="caution">
    <text evidence="5">The sequence shown here is derived from an EMBL/GenBank/DDBJ whole genome shotgun (WGS) entry which is preliminary data.</text>
</comment>
<dbReference type="GO" id="GO:0008171">
    <property type="term" value="F:O-methyltransferase activity"/>
    <property type="evidence" value="ECO:0007669"/>
    <property type="project" value="InterPro"/>
</dbReference>
<reference evidence="5 6" key="1">
    <citation type="submission" date="2018-01" db="EMBL/GenBank/DDBJ databases">
        <title>Harnessing the power of phylogenomics to disentangle the directionality and signatures of interkingdom host jumping in the parasitic fungal genus Tolypocladium.</title>
        <authorList>
            <person name="Quandt C.A."/>
            <person name="Patterson W."/>
            <person name="Spatafora J.W."/>
        </authorList>
    </citation>
    <scope>NUCLEOTIDE SEQUENCE [LARGE SCALE GENOMIC DNA]</scope>
    <source>
        <strain evidence="5 6">NRBC 100945</strain>
    </source>
</reference>
<comment type="similarity">
    <text evidence="4">Belongs to the class I-like SAM-binding methyltransferase superfamily. Cation-dependent O-methyltransferase family.</text>
</comment>
<dbReference type="InterPro" id="IPR029063">
    <property type="entry name" value="SAM-dependent_MTases_sf"/>
</dbReference>
<protein>
    <recommendedName>
        <fullName evidence="7">O-methyltransferase</fullName>
    </recommendedName>
</protein>